<dbReference type="EMBL" id="JBBPBF010000022">
    <property type="protein sequence ID" value="KAK7609624.1"/>
    <property type="molecule type" value="Genomic_DNA"/>
</dbReference>
<feature type="signal peptide" evidence="2">
    <location>
        <begin position="1"/>
        <end position="20"/>
    </location>
</feature>
<evidence type="ECO:0000313" key="4">
    <source>
        <dbReference type="Proteomes" id="UP001367316"/>
    </source>
</evidence>
<feature type="chain" id="PRO_5047128274" evidence="2">
    <location>
        <begin position="21"/>
        <end position="542"/>
    </location>
</feature>
<reference evidence="3 4" key="1">
    <citation type="submission" date="2024-04" db="EMBL/GenBank/DDBJ databases">
        <title>Phyllosticta paracitricarpa is synonymous to the EU quarantine fungus P. citricarpa based on phylogenomic analyses.</title>
        <authorList>
            <consortium name="Lawrence Berkeley National Laboratory"/>
            <person name="Van ingen-buijs V.A."/>
            <person name="Van westerhoven A.C."/>
            <person name="Haridas S."/>
            <person name="Skiadas P."/>
            <person name="Martin F."/>
            <person name="Groenewald J.Z."/>
            <person name="Crous P.W."/>
            <person name="Seidl M.F."/>
        </authorList>
    </citation>
    <scope>NUCLEOTIDE SEQUENCE [LARGE SCALE GENOMIC DNA]</scope>
    <source>
        <strain evidence="3 4">CBS 141358</strain>
    </source>
</reference>
<feature type="compositionally biased region" description="Polar residues" evidence="1">
    <location>
        <begin position="198"/>
        <end position="219"/>
    </location>
</feature>
<keyword evidence="2" id="KW-0732">Signal</keyword>
<name>A0ABR1N6H0_9PEZI</name>
<feature type="region of interest" description="Disordered" evidence="1">
    <location>
        <begin position="86"/>
        <end position="262"/>
    </location>
</feature>
<evidence type="ECO:0000313" key="3">
    <source>
        <dbReference type="EMBL" id="KAK7609624.1"/>
    </source>
</evidence>
<feature type="compositionally biased region" description="Polar residues" evidence="1">
    <location>
        <begin position="145"/>
        <end position="176"/>
    </location>
</feature>
<feature type="compositionally biased region" description="Low complexity" evidence="1">
    <location>
        <begin position="392"/>
        <end position="454"/>
    </location>
</feature>
<evidence type="ECO:0000256" key="2">
    <source>
        <dbReference type="SAM" id="SignalP"/>
    </source>
</evidence>
<feature type="region of interest" description="Disordered" evidence="1">
    <location>
        <begin position="341"/>
        <end position="479"/>
    </location>
</feature>
<sequence length="542" mass="55708">MSLGIRRLLLAFFFASSTIASPVPQLSPKLLFPRFSNTSTTSPDTPILTPQSVNTPNAIQSVHAADTGIPFVVPVTLITSDGSIIQETSTPPVTPSSTPHPLTGTFSSASTPAAFSQTPKYNLSTPNPGLSGGFQGAETSADLIPTTTPAQNSSSNIPATRSTETLSRPSTPSNQFTLSLGPSTPTSLPSTPTLTPIRTPNQVSTPLAANTTVSRKTLLSSLPSTPTDAASSTSRTSHATPTAHSTPLVSTPNGLANLTSIGTPAQASQSGTVYVTTTVHPVQSSVGTLRKTTTILTTVTPGPTPSSSQGPESAVYVTTTVDPTQTLESTLHLTTTVRTTITPAQQSSTPATTPQATPQSSRLADSGSDGSPTTQESQKLPQASSSKTSQSTPFLTTPEAATTTYEAFSTPSSYSTPSPSQQSSAPSAASSPSASRQTADTTSPTQAPASSTTPAPVPSPSPSSAADDDDDDEDGITIIPVDPSISTYTETTTHIKTVTVKETETTTLRETVTARETVTIQETDAPRVTVTAYGTLMMKLGE</sequence>
<comment type="caution">
    <text evidence="3">The sequence shown here is derived from an EMBL/GenBank/DDBJ whole genome shotgun (WGS) entry which is preliminary data.</text>
</comment>
<dbReference type="Proteomes" id="UP001367316">
    <property type="component" value="Unassembled WGS sequence"/>
</dbReference>
<proteinExistence type="predicted"/>
<feature type="compositionally biased region" description="Polar residues" evidence="1">
    <location>
        <begin position="248"/>
        <end position="262"/>
    </location>
</feature>
<feature type="compositionally biased region" description="Low complexity" evidence="1">
    <location>
        <begin position="341"/>
        <end position="361"/>
    </location>
</feature>
<feature type="compositionally biased region" description="Low complexity" evidence="1">
    <location>
        <begin position="88"/>
        <end position="119"/>
    </location>
</feature>
<organism evidence="3 4">
    <name type="scientific">Phyllosticta paracitricarpa</name>
    <dbReference type="NCBI Taxonomy" id="2016321"/>
    <lineage>
        <taxon>Eukaryota</taxon>
        <taxon>Fungi</taxon>
        <taxon>Dikarya</taxon>
        <taxon>Ascomycota</taxon>
        <taxon>Pezizomycotina</taxon>
        <taxon>Dothideomycetes</taxon>
        <taxon>Dothideomycetes incertae sedis</taxon>
        <taxon>Botryosphaeriales</taxon>
        <taxon>Phyllostictaceae</taxon>
        <taxon>Phyllosticta</taxon>
    </lineage>
</organism>
<keyword evidence="4" id="KW-1185">Reference proteome</keyword>
<gene>
    <name evidence="3" type="ORF">JOL62DRAFT_166593</name>
</gene>
<feature type="compositionally biased region" description="Low complexity" evidence="1">
    <location>
        <begin position="177"/>
        <end position="196"/>
    </location>
</feature>
<feature type="compositionally biased region" description="Acidic residues" evidence="1">
    <location>
        <begin position="466"/>
        <end position="475"/>
    </location>
</feature>
<protein>
    <submittedName>
        <fullName evidence="3">Uncharacterized protein</fullName>
    </submittedName>
</protein>
<evidence type="ECO:0000256" key="1">
    <source>
        <dbReference type="SAM" id="MobiDB-lite"/>
    </source>
</evidence>
<accession>A0ABR1N6H0</accession>
<feature type="compositionally biased region" description="Polar residues" evidence="1">
    <location>
        <begin position="368"/>
        <end position="391"/>
    </location>
</feature>
<feature type="compositionally biased region" description="Low complexity" evidence="1">
    <location>
        <begin position="220"/>
        <end position="247"/>
    </location>
</feature>